<dbReference type="Proteomes" id="UP001380365">
    <property type="component" value="Unassembled WGS sequence"/>
</dbReference>
<sequence length="150" mass="15805">MKAQAAAGAAAAVPIPVVWSIAGYQFQAGPLVVTVGIVLITRLCVYLNTQGKKQIALDLAVTALCSAIAALWTQAHQLDLLPAGISAMTIAGIGYGLIGMAKSQMLNAVREGFQAMIRTLGAPAPPNPAERTLSDDDEIERLTRELRKHD</sequence>
<dbReference type="RefSeq" id="WP_204991325.1">
    <property type="nucleotide sequence ID" value="NZ_JBBGZA010000001.1"/>
</dbReference>
<feature type="transmembrane region" description="Helical" evidence="1">
    <location>
        <begin position="80"/>
        <end position="98"/>
    </location>
</feature>
<evidence type="ECO:0000256" key="1">
    <source>
        <dbReference type="SAM" id="Phobius"/>
    </source>
</evidence>
<evidence type="ECO:0000313" key="2">
    <source>
        <dbReference type="EMBL" id="MEJ5094148.1"/>
    </source>
</evidence>
<evidence type="ECO:0000313" key="3">
    <source>
        <dbReference type="Proteomes" id="UP001380365"/>
    </source>
</evidence>
<evidence type="ECO:0008006" key="4">
    <source>
        <dbReference type="Google" id="ProtNLM"/>
    </source>
</evidence>
<organism evidence="2 3">
    <name type="scientific">Sphingomonas molluscorum</name>
    <dbReference type="NCBI Taxonomy" id="418184"/>
    <lineage>
        <taxon>Bacteria</taxon>
        <taxon>Pseudomonadati</taxon>
        <taxon>Pseudomonadota</taxon>
        <taxon>Alphaproteobacteria</taxon>
        <taxon>Sphingomonadales</taxon>
        <taxon>Sphingomonadaceae</taxon>
        <taxon>Sphingomonas</taxon>
    </lineage>
</organism>
<keyword evidence="3" id="KW-1185">Reference proteome</keyword>
<keyword evidence="1" id="KW-0812">Transmembrane</keyword>
<gene>
    <name evidence="2" type="ORF">WH159_06300</name>
</gene>
<name>A0ABU8Q4Z7_9SPHN</name>
<keyword evidence="1" id="KW-0472">Membrane</keyword>
<feature type="transmembrane region" description="Helical" evidence="1">
    <location>
        <begin position="55"/>
        <end position="74"/>
    </location>
</feature>
<keyword evidence="1" id="KW-1133">Transmembrane helix</keyword>
<dbReference type="EMBL" id="JBBGZA010000001">
    <property type="protein sequence ID" value="MEJ5094148.1"/>
    <property type="molecule type" value="Genomic_DNA"/>
</dbReference>
<protein>
    <recommendedName>
        <fullName evidence="4">Holin</fullName>
    </recommendedName>
</protein>
<feature type="transmembrane region" description="Helical" evidence="1">
    <location>
        <begin position="30"/>
        <end position="48"/>
    </location>
</feature>
<proteinExistence type="predicted"/>
<accession>A0ABU8Q4Z7</accession>
<comment type="caution">
    <text evidence="2">The sequence shown here is derived from an EMBL/GenBank/DDBJ whole genome shotgun (WGS) entry which is preliminary data.</text>
</comment>
<reference evidence="2 3" key="1">
    <citation type="submission" date="2023-12" db="EMBL/GenBank/DDBJ databases">
        <title>Gut-associated functions are favored during microbiome assembly across C. elegans life.</title>
        <authorList>
            <person name="Zimmermann J."/>
        </authorList>
    </citation>
    <scope>NUCLEOTIDE SEQUENCE [LARGE SCALE GENOMIC DNA]</scope>
    <source>
        <strain evidence="2 3">JUb134</strain>
    </source>
</reference>